<dbReference type="STRING" id="361077.A0A151Z5C0"/>
<proteinExistence type="inferred from homology"/>
<dbReference type="SMART" id="SM01167">
    <property type="entry name" value="DUF1900"/>
    <property type="match status" value="1"/>
</dbReference>
<keyword evidence="3 7" id="KW-0677">Repeat</keyword>
<comment type="caution">
    <text evidence="10">The sequence shown here is derived from an EMBL/GenBank/DDBJ whole genome shotgun (WGS) entry which is preliminary data.</text>
</comment>
<dbReference type="PANTHER" id="PTHR10856">
    <property type="entry name" value="CORONIN"/>
    <property type="match status" value="1"/>
</dbReference>
<dbReference type="Pfam" id="PF00400">
    <property type="entry name" value="WD40"/>
    <property type="match status" value="3"/>
</dbReference>
<keyword evidence="5" id="KW-0009">Actin-binding</keyword>
<dbReference type="PROSITE" id="PS50294">
    <property type="entry name" value="WD_REPEATS_REGION"/>
    <property type="match status" value="2"/>
</dbReference>
<dbReference type="InterPro" id="IPR001680">
    <property type="entry name" value="WD40_rpt"/>
</dbReference>
<dbReference type="Pfam" id="PF08953">
    <property type="entry name" value="DUF1899"/>
    <property type="match status" value="1"/>
</dbReference>
<dbReference type="EMBL" id="LODT01000042">
    <property type="protein sequence ID" value="KYQ89173.1"/>
    <property type="molecule type" value="Genomic_DNA"/>
</dbReference>
<evidence type="ECO:0000256" key="5">
    <source>
        <dbReference type="ARBA" id="ARBA00023203"/>
    </source>
</evidence>
<dbReference type="OMA" id="NFQDDIY"/>
<evidence type="ECO:0000256" key="2">
    <source>
        <dbReference type="ARBA" id="ARBA00022574"/>
    </source>
</evidence>
<dbReference type="FunCoup" id="A0A151Z5C0">
    <property type="interactions" value="185"/>
</dbReference>
<dbReference type="InterPro" id="IPR015505">
    <property type="entry name" value="Coronin"/>
</dbReference>
<name>A0A151Z5C0_TIELA</name>
<comment type="similarity">
    <text evidence="1 7">Belongs to the WD repeat coronin family.</text>
</comment>
<protein>
    <recommendedName>
        <fullName evidence="7">Coronin</fullName>
    </recommendedName>
</protein>
<organism evidence="10 11">
    <name type="scientific">Tieghemostelium lacteum</name>
    <name type="common">Slime mold</name>
    <name type="synonym">Dictyostelium lacteum</name>
    <dbReference type="NCBI Taxonomy" id="361077"/>
    <lineage>
        <taxon>Eukaryota</taxon>
        <taxon>Amoebozoa</taxon>
        <taxon>Evosea</taxon>
        <taxon>Eumycetozoa</taxon>
        <taxon>Dictyostelia</taxon>
        <taxon>Dictyosteliales</taxon>
        <taxon>Raperosteliaceae</taxon>
        <taxon>Tieghemostelium</taxon>
    </lineage>
</organism>
<evidence type="ECO:0000259" key="9">
    <source>
        <dbReference type="SMART" id="SM01166"/>
    </source>
</evidence>
<evidence type="ECO:0000313" key="10">
    <source>
        <dbReference type="EMBL" id="KYQ89173.1"/>
    </source>
</evidence>
<dbReference type="Pfam" id="PF16300">
    <property type="entry name" value="WD40_4"/>
    <property type="match status" value="1"/>
</dbReference>
<evidence type="ECO:0000313" key="11">
    <source>
        <dbReference type="Proteomes" id="UP000076078"/>
    </source>
</evidence>
<reference evidence="10 11" key="1">
    <citation type="submission" date="2015-12" db="EMBL/GenBank/DDBJ databases">
        <title>Dictyostelia acquired genes for synthesis and detection of signals that induce cell-type specialization by lateral gene transfer from prokaryotes.</title>
        <authorList>
            <person name="Gloeckner G."/>
            <person name="Schaap P."/>
        </authorList>
    </citation>
    <scope>NUCLEOTIDE SEQUENCE [LARGE SCALE GENOMIC DNA]</scope>
    <source>
        <strain evidence="10 11">TK</strain>
    </source>
</reference>
<feature type="repeat" description="WD" evidence="6">
    <location>
        <begin position="171"/>
        <end position="203"/>
    </location>
</feature>
<dbReference type="FunFam" id="2.130.10.10:FF:000502">
    <property type="entry name" value="Coronin"/>
    <property type="match status" value="1"/>
</dbReference>
<dbReference type="InterPro" id="IPR015048">
    <property type="entry name" value="DUF1899"/>
</dbReference>
<dbReference type="InterPro" id="IPR036322">
    <property type="entry name" value="WD40_repeat_dom_sf"/>
</dbReference>
<dbReference type="SMART" id="SM01166">
    <property type="entry name" value="DUF1899"/>
    <property type="match status" value="1"/>
</dbReference>
<dbReference type="PROSITE" id="PS50082">
    <property type="entry name" value="WD_REPEATS_2"/>
    <property type="match status" value="3"/>
</dbReference>
<evidence type="ECO:0000256" key="3">
    <source>
        <dbReference type="ARBA" id="ARBA00022737"/>
    </source>
</evidence>
<dbReference type="Proteomes" id="UP000076078">
    <property type="component" value="Unassembled WGS sequence"/>
</dbReference>
<accession>A0A151Z5C0</accession>
<dbReference type="GO" id="GO:0007015">
    <property type="term" value="P:actin filament organization"/>
    <property type="evidence" value="ECO:0007669"/>
    <property type="project" value="TreeGrafter"/>
</dbReference>
<keyword evidence="11" id="KW-1185">Reference proteome</keyword>
<dbReference type="InterPro" id="IPR015943">
    <property type="entry name" value="WD40/YVTN_repeat-like_dom_sf"/>
</dbReference>
<evidence type="ECO:0000256" key="8">
    <source>
        <dbReference type="SAM" id="Coils"/>
    </source>
</evidence>
<dbReference type="Gene3D" id="2.130.10.10">
    <property type="entry name" value="YVTN repeat-like/Quinoprotein amine dehydrogenase"/>
    <property type="match status" value="1"/>
</dbReference>
<gene>
    <name evidence="10" type="ORF">DLAC_11809</name>
</gene>
<feature type="repeat" description="WD" evidence="6">
    <location>
        <begin position="127"/>
        <end position="169"/>
    </location>
</feature>
<dbReference type="OrthoDB" id="1850764at2759"/>
<dbReference type="InterPro" id="IPR019775">
    <property type="entry name" value="WD40_repeat_CS"/>
</dbReference>
<evidence type="ECO:0000256" key="4">
    <source>
        <dbReference type="ARBA" id="ARBA00023054"/>
    </source>
</evidence>
<evidence type="ECO:0000256" key="1">
    <source>
        <dbReference type="ARBA" id="ARBA00009482"/>
    </source>
</evidence>
<feature type="repeat" description="WD" evidence="6">
    <location>
        <begin position="77"/>
        <end position="119"/>
    </location>
</feature>
<dbReference type="SMART" id="SM00320">
    <property type="entry name" value="WD40"/>
    <property type="match status" value="3"/>
</dbReference>
<dbReference type="PROSITE" id="PS00678">
    <property type="entry name" value="WD_REPEATS_1"/>
    <property type="match status" value="1"/>
</dbReference>
<evidence type="ECO:0000256" key="7">
    <source>
        <dbReference type="RuleBase" id="RU280818"/>
    </source>
</evidence>
<dbReference type="PANTHER" id="PTHR10856:SF0">
    <property type="entry name" value="CORONIN"/>
    <property type="match status" value="1"/>
</dbReference>
<dbReference type="GO" id="GO:0051015">
    <property type="term" value="F:actin filament binding"/>
    <property type="evidence" value="ECO:0007669"/>
    <property type="project" value="TreeGrafter"/>
</dbReference>
<dbReference type="SUPFAM" id="SSF50978">
    <property type="entry name" value="WD40 repeat-like"/>
    <property type="match status" value="1"/>
</dbReference>
<sequence length="453" mass="50248">MSKVVRSSKYRHVFGQQAKKEECYQNLKVTRSAWDSNYITANTKFFGVIWDAAGGGSFAVIPHEQQGKLSQQNVPLFAGHKSAVLDIAFHPFNENLISSVSEDCNVMIWGVPENGPTETVNTPLQTLTGHKRKVGTCSFNPVANNVLVTSSGDFAVKTWDVEQGNVISSTDSAHSDIILSVEWSANGSQLVSTCKDKKARIFDPRTKGGAVQEVVCHQGVKNSRGIFLKDKILTTGFSKTSEREFNIFDPRNLTAEPLAHQTIDTASGLLMPFFDADNSVLYLAGKGDGNIRYYEIEESSTSVNYYYLSEFKSATPQRGICFLPKRACNIAECEIARGLKLTTNSMEPISFRVPRKSDVFQDDIFPDTYAGEPVIDAQAWSNGTNAEPKTLSLANGFVAKKPVQEFKPVVQKVEGPKNEKELRDEYEKLKTRVAYLESEIVKKDAVIKELQNK</sequence>
<dbReference type="InParanoid" id="A0A151Z5C0"/>
<feature type="coiled-coil region" evidence="8">
    <location>
        <begin position="419"/>
        <end position="453"/>
    </location>
</feature>
<evidence type="ECO:0000256" key="6">
    <source>
        <dbReference type="PROSITE-ProRule" id="PRU00221"/>
    </source>
</evidence>
<feature type="domain" description="DUF1899" evidence="9">
    <location>
        <begin position="3"/>
        <end position="67"/>
    </location>
</feature>
<dbReference type="AlphaFoldDB" id="A0A151Z5C0"/>
<keyword evidence="2 6" id="KW-0853">WD repeat</keyword>
<keyword evidence="4 8" id="KW-0175">Coiled coil</keyword>